<dbReference type="RefSeq" id="WP_166284064.1">
    <property type="nucleotide sequence ID" value="NZ_JAANNP010000037.1"/>
</dbReference>
<evidence type="ECO:0000313" key="1">
    <source>
        <dbReference type="EMBL" id="NHC15563.1"/>
    </source>
</evidence>
<comment type="caution">
    <text evidence="1">The sequence shown here is derived from an EMBL/GenBank/DDBJ whole genome shotgun (WGS) entry which is preliminary data.</text>
</comment>
<keyword evidence="2" id="KW-1185">Reference proteome</keyword>
<organism evidence="1 2">
    <name type="scientific">Motilibacter deserti</name>
    <dbReference type="NCBI Taxonomy" id="2714956"/>
    <lineage>
        <taxon>Bacteria</taxon>
        <taxon>Bacillati</taxon>
        <taxon>Actinomycetota</taxon>
        <taxon>Actinomycetes</taxon>
        <taxon>Motilibacterales</taxon>
        <taxon>Motilibacteraceae</taxon>
        <taxon>Motilibacter</taxon>
    </lineage>
</organism>
<name>A0ABX0GYA2_9ACTN</name>
<dbReference type="EMBL" id="JAANNP010000037">
    <property type="protein sequence ID" value="NHC15563.1"/>
    <property type="molecule type" value="Genomic_DNA"/>
</dbReference>
<accession>A0ABX0GYA2</accession>
<protein>
    <submittedName>
        <fullName evidence="1">Uncharacterized protein</fullName>
    </submittedName>
</protein>
<reference evidence="1 2" key="1">
    <citation type="submission" date="2020-03" db="EMBL/GenBank/DDBJ databases">
        <title>Two novel Motilibacter sp.</title>
        <authorList>
            <person name="Liu S."/>
        </authorList>
    </citation>
    <scope>NUCLEOTIDE SEQUENCE [LARGE SCALE GENOMIC DNA]</scope>
    <source>
        <strain evidence="1 2">E257</strain>
    </source>
</reference>
<dbReference type="Proteomes" id="UP000800981">
    <property type="component" value="Unassembled WGS sequence"/>
</dbReference>
<sequence length="62" mass="6648">MSTVTQAATTPMAVQLFALRRALDTPRTGEEPRVIVLPREPRAQRVGLAPVGSVGATLDTYL</sequence>
<gene>
    <name evidence="1" type="ORF">G9H71_17420</name>
</gene>
<proteinExistence type="predicted"/>
<evidence type="ECO:0000313" key="2">
    <source>
        <dbReference type="Proteomes" id="UP000800981"/>
    </source>
</evidence>